<dbReference type="PANTHER" id="PTHR16024">
    <property type="entry name" value="XK-RELATED PROTEIN"/>
    <property type="match status" value="1"/>
</dbReference>
<keyword evidence="4 7" id="KW-0812">Transmembrane</keyword>
<comment type="subcellular location">
    <subcellularLocation>
        <location evidence="1">Cell membrane</location>
        <topology evidence="1">Multi-pass membrane protein</topology>
    </subcellularLocation>
    <subcellularLocation>
        <location evidence="7">Membrane</location>
        <topology evidence="7">Multi-pass membrane protein</topology>
    </subcellularLocation>
</comment>
<dbReference type="InterPro" id="IPR050895">
    <property type="entry name" value="XK-related_scramblase"/>
</dbReference>
<evidence type="ECO:0000256" key="3">
    <source>
        <dbReference type="ARBA" id="ARBA00022475"/>
    </source>
</evidence>
<dbReference type="Proteomes" id="UP000747542">
    <property type="component" value="Unassembled WGS sequence"/>
</dbReference>
<evidence type="ECO:0000256" key="2">
    <source>
        <dbReference type="ARBA" id="ARBA00008789"/>
    </source>
</evidence>
<feature type="transmembrane region" description="Helical" evidence="7">
    <location>
        <begin position="46"/>
        <end position="67"/>
    </location>
</feature>
<reference evidence="9" key="1">
    <citation type="journal article" date="2021" name="Sci. Adv.">
        <title>The American lobster genome reveals insights on longevity, neural, and immune adaptations.</title>
        <authorList>
            <person name="Polinski J.M."/>
            <person name="Zimin A.V."/>
            <person name="Clark K.F."/>
            <person name="Kohn A.B."/>
            <person name="Sadowski N."/>
            <person name="Timp W."/>
            <person name="Ptitsyn A."/>
            <person name="Khanna P."/>
            <person name="Romanova D.Y."/>
            <person name="Williams P."/>
            <person name="Greenwood S.J."/>
            <person name="Moroz L.L."/>
            <person name="Walt D.R."/>
            <person name="Bodnar A.G."/>
        </authorList>
    </citation>
    <scope>NUCLEOTIDE SEQUENCE</scope>
    <source>
        <strain evidence="9">GMGI-L3</strain>
    </source>
</reference>
<sequence length="340" mass="39081">MPYRREGDDYVHHQPKSGNGRAMQPSRASSSTETSMPPQYTWLEGLWMAIVSISYLLGYGIQISIIVEKYSLGDDRPPNCGLYIFFFLVPHIMAGLKNLQYHYREAMEEDGEDSSLGWIINIVFLPFSPLIRFVRAWRFGMGEKDNWEDGIRYVDEMVTVGVLRLFEVFLGDGPTLCLLLRDDVWGRSTDWSETINGPQNQVRCGPQCSLQPQNPIQFWTVFRMIFLLSKMAQCVTFYIVIVKRLQRLQHPEHFRNQRNASSRQGRVNLFATLILYIAHFFFIGSRVIGYSMVDTAWGGWVYLIVGAHWLLNTAWHLITLLNSNGITAARSVWVPNNALG</sequence>
<accession>A0A8J5KJ63</accession>
<dbReference type="PANTHER" id="PTHR16024:SF6">
    <property type="entry name" value="XK-RELATED PROTEIN"/>
    <property type="match status" value="1"/>
</dbReference>
<evidence type="ECO:0000313" key="9">
    <source>
        <dbReference type="EMBL" id="KAG7170890.1"/>
    </source>
</evidence>
<feature type="compositionally biased region" description="Polar residues" evidence="8">
    <location>
        <begin position="26"/>
        <end position="36"/>
    </location>
</feature>
<feature type="compositionally biased region" description="Basic and acidic residues" evidence="8">
    <location>
        <begin position="1"/>
        <end position="12"/>
    </location>
</feature>
<organism evidence="9 10">
    <name type="scientific">Homarus americanus</name>
    <name type="common">American lobster</name>
    <dbReference type="NCBI Taxonomy" id="6706"/>
    <lineage>
        <taxon>Eukaryota</taxon>
        <taxon>Metazoa</taxon>
        <taxon>Ecdysozoa</taxon>
        <taxon>Arthropoda</taxon>
        <taxon>Crustacea</taxon>
        <taxon>Multicrustacea</taxon>
        <taxon>Malacostraca</taxon>
        <taxon>Eumalacostraca</taxon>
        <taxon>Eucarida</taxon>
        <taxon>Decapoda</taxon>
        <taxon>Pleocyemata</taxon>
        <taxon>Astacidea</taxon>
        <taxon>Nephropoidea</taxon>
        <taxon>Nephropidae</taxon>
        <taxon>Homarus</taxon>
    </lineage>
</organism>
<dbReference type="AlphaFoldDB" id="A0A8J5KJ63"/>
<keyword evidence="6 7" id="KW-0472">Membrane</keyword>
<feature type="transmembrane region" description="Helical" evidence="7">
    <location>
        <begin position="267"/>
        <end position="288"/>
    </location>
</feature>
<dbReference type="InterPro" id="IPR018629">
    <property type="entry name" value="XK-rel"/>
</dbReference>
<evidence type="ECO:0000256" key="1">
    <source>
        <dbReference type="ARBA" id="ARBA00004651"/>
    </source>
</evidence>
<keyword evidence="5 7" id="KW-1133">Transmembrane helix</keyword>
<name>A0A8J5KJ63_HOMAM</name>
<comment type="similarity">
    <text evidence="2 7">Belongs to the XK family.</text>
</comment>
<evidence type="ECO:0000256" key="7">
    <source>
        <dbReference type="RuleBase" id="RU910716"/>
    </source>
</evidence>
<evidence type="ECO:0000256" key="4">
    <source>
        <dbReference type="ARBA" id="ARBA00022692"/>
    </source>
</evidence>
<feature type="transmembrane region" description="Helical" evidence="7">
    <location>
        <begin position="116"/>
        <end position="134"/>
    </location>
</feature>
<proteinExistence type="inferred from homology"/>
<dbReference type="Pfam" id="PF09815">
    <property type="entry name" value="XK-related"/>
    <property type="match status" value="1"/>
</dbReference>
<evidence type="ECO:0000256" key="5">
    <source>
        <dbReference type="ARBA" id="ARBA00022989"/>
    </source>
</evidence>
<feature type="region of interest" description="Disordered" evidence="8">
    <location>
        <begin position="1"/>
        <end position="36"/>
    </location>
</feature>
<comment type="caution">
    <text evidence="9">The sequence shown here is derived from an EMBL/GenBank/DDBJ whole genome shotgun (WGS) entry which is preliminary data.</text>
</comment>
<feature type="transmembrane region" description="Helical" evidence="7">
    <location>
        <begin position="300"/>
        <end position="321"/>
    </location>
</feature>
<keyword evidence="3" id="KW-1003">Cell membrane</keyword>
<dbReference type="EMBL" id="JAHLQT010013238">
    <property type="protein sequence ID" value="KAG7170890.1"/>
    <property type="molecule type" value="Genomic_DNA"/>
</dbReference>
<protein>
    <recommendedName>
        <fullName evidence="7">XK-related protein</fullName>
    </recommendedName>
</protein>
<feature type="transmembrane region" description="Helical" evidence="7">
    <location>
        <begin position="79"/>
        <end position="96"/>
    </location>
</feature>
<gene>
    <name evidence="9" type="ORF">Hamer_G012457</name>
</gene>
<dbReference type="GO" id="GO:0005886">
    <property type="term" value="C:plasma membrane"/>
    <property type="evidence" value="ECO:0007669"/>
    <property type="project" value="UniProtKB-SubCell"/>
</dbReference>
<evidence type="ECO:0000256" key="8">
    <source>
        <dbReference type="SAM" id="MobiDB-lite"/>
    </source>
</evidence>
<evidence type="ECO:0000256" key="6">
    <source>
        <dbReference type="ARBA" id="ARBA00023136"/>
    </source>
</evidence>
<evidence type="ECO:0000313" key="10">
    <source>
        <dbReference type="Proteomes" id="UP000747542"/>
    </source>
</evidence>
<keyword evidence="10" id="KW-1185">Reference proteome</keyword>